<dbReference type="Proteomes" id="UP000291838">
    <property type="component" value="Unassembled WGS sequence"/>
</dbReference>
<evidence type="ECO:0000313" key="2">
    <source>
        <dbReference type="Proteomes" id="UP000291838"/>
    </source>
</evidence>
<keyword evidence="2" id="KW-1185">Reference proteome</keyword>
<accession>A0A4Q2RQL1</accession>
<dbReference type="OrthoDB" id="3780133at2"/>
<name>A0A4Q2RQL1_9ACTN</name>
<organism evidence="1 2">
    <name type="scientific">Nocardioides glacieisoli</name>
    <dbReference type="NCBI Taxonomy" id="1168730"/>
    <lineage>
        <taxon>Bacteria</taxon>
        <taxon>Bacillati</taxon>
        <taxon>Actinomycetota</taxon>
        <taxon>Actinomycetes</taxon>
        <taxon>Propionibacteriales</taxon>
        <taxon>Nocardioidaceae</taxon>
        <taxon>Nocardioides</taxon>
    </lineage>
</organism>
<comment type="caution">
    <text evidence="1">The sequence shown here is derived from an EMBL/GenBank/DDBJ whole genome shotgun (WGS) entry which is preliminary data.</text>
</comment>
<gene>
    <name evidence="1" type="ORF">EUA06_16215</name>
</gene>
<sequence>MTWRGPVVLVLLLALGVGAGFGASWALGDGQTVDGVAAPIVAASPSLPVDPRPELFPDPDFPALEPGIELVDQRVGTGDFGLSLQVPAGWRFTTNSLTEWQWRPRDFTTFGYYMRVEQVISNRRSIAWTLDRRIDELTEDEQSVSIKSQSGGRLHYTYVTSNHLRHGFLAWLDLTGSDNAQVEIAVTGRAADVPGMSELVGRVAESMTLGRGEGPASPS</sequence>
<dbReference type="RefSeq" id="WP_129477661.1">
    <property type="nucleotide sequence ID" value="NZ_SDWS01000007.1"/>
</dbReference>
<evidence type="ECO:0000313" key="1">
    <source>
        <dbReference type="EMBL" id="RYB89513.1"/>
    </source>
</evidence>
<dbReference type="AlphaFoldDB" id="A0A4Q2RQL1"/>
<reference evidence="1 2" key="1">
    <citation type="submission" date="2019-01" db="EMBL/GenBank/DDBJ databases">
        <title>Novel species of Nocardioides.</title>
        <authorList>
            <person name="Liu Q."/>
            <person name="Xin Y.-H."/>
        </authorList>
    </citation>
    <scope>NUCLEOTIDE SEQUENCE [LARGE SCALE GENOMIC DNA]</scope>
    <source>
        <strain evidence="1 2">HLT3-15</strain>
    </source>
</reference>
<dbReference type="EMBL" id="SDWS01000007">
    <property type="protein sequence ID" value="RYB89513.1"/>
    <property type="molecule type" value="Genomic_DNA"/>
</dbReference>
<proteinExistence type="predicted"/>
<protein>
    <submittedName>
        <fullName evidence="1">Uncharacterized protein</fullName>
    </submittedName>
</protein>